<dbReference type="Proteomes" id="UP000798662">
    <property type="component" value="Chromosome 1"/>
</dbReference>
<keyword evidence="2" id="KW-1185">Reference proteome</keyword>
<organism evidence="1 2">
    <name type="scientific">Pyropia yezoensis</name>
    <name type="common">Susabi-nori</name>
    <name type="synonym">Porphyra yezoensis</name>
    <dbReference type="NCBI Taxonomy" id="2788"/>
    <lineage>
        <taxon>Eukaryota</taxon>
        <taxon>Rhodophyta</taxon>
        <taxon>Bangiophyceae</taxon>
        <taxon>Bangiales</taxon>
        <taxon>Bangiaceae</taxon>
        <taxon>Pyropia</taxon>
    </lineage>
</organism>
<proteinExistence type="predicted"/>
<comment type="caution">
    <text evidence="1">The sequence shown here is derived from an EMBL/GenBank/DDBJ whole genome shotgun (WGS) entry which is preliminary data.</text>
</comment>
<name>A0ACC3BWG8_PYRYE</name>
<dbReference type="EMBL" id="CM020618">
    <property type="protein sequence ID" value="KAK1861958.1"/>
    <property type="molecule type" value="Genomic_DNA"/>
</dbReference>
<accession>A0ACC3BWG8</accession>
<evidence type="ECO:0000313" key="1">
    <source>
        <dbReference type="EMBL" id="KAK1861958.1"/>
    </source>
</evidence>
<reference evidence="1" key="1">
    <citation type="submission" date="2019-11" db="EMBL/GenBank/DDBJ databases">
        <title>Nori genome reveals adaptations in red seaweeds to the harsh intertidal environment.</title>
        <authorList>
            <person name="Wang D."/>
            <person name="Mao Y."/>
        </authorList>
    </citation>
    <scope>NUCLEOTIDE SEQUENCE</scope>
    <source>
        <tissue evidence="1">Gametophyte</tissue>
    </source>
</reference>
<gene>
    <name evidence="1" type="ORF">I4F81_004534</name>
</gene>
<evidence type="ECO:0000313" key="2">
    <source>
        <dbReference type="Proteomes" id="UP000798662"/>
    </source>
</evidence>
<protein>
    <submittedName>
        <fullName evidence="1">Uncharacterized protein</fullName>
    </submittedName>
</protein>
<sequence length="127" mass="13443">MTTPVAADAVEQTLKALATDLSALEAEVVPLRAAAEAGEVGDAKEFRNRCTILSERLTQCIIRIDSVEVSREAAAAALRAGDRALAKRLAVLLTRRKRTVRRANALGDTLDALAQGRPPPPRSSGTA</sequence>